<feature type="transmembrane region" description="Helical" evidence="4">
    <location>
        <begin position="50"/>
        <end position="70"/>
    </location>
</feature>
<name>A0A2N9M5D2_9BACT</name>
<keyword evidence="4" id="KW-0812">Transmembrane</keyword>
<dbReference type="InterPro" id="IPR029044">
    <property type="entry name" value="Nucleotide-diphossugar_trans"/>
</dbReference>
<dbReference type="AlphaFoldDB" id="A0A2N9M5D2"/>
<feature type="transmembrane region" description="Helical" evidence="4">
    <location>
        <begin position="1118"/>
        <end position="1136"/>
    </location>
</feature>
<dbReference type="PROSITE" id="PS51677">
    <property type="entry name" value="NODB"/>
    <property type="match status" value="1"/>
</dbReference>
<feature type="domain" description="GH18" evidence="6">
    <location>
        <begin position="123"/>
        <end position="468"/>
    </location>
</feature>
<reference evidence="8" key="1">
    <citation type="submission" date="2018-02" db="EMBL/GenBank/DDBJ databases">
        <authorList>
            <person name="Hausmann B."/>
        </authorList>
    </citation>
    <scope>NUCLEOTIDE SEQUENCE [LARGE SCALE GENOMIC DNA]</scope>
    <source>
        <strain evidence="8">Peat soil MAG SbA5</strain>
    </source>
</reference>
<evidence type="ECO:0000256" key="1">
    <source>
        <dbReference type="ARBA" id="ARBA00006739"/>
    </source>
</evidence>
<dbReference type="InterPro" id="IPR017853">
    <property type="entry name" value="GH"/>
</dbReference>
<dbReference type="InterPro" id="IPR011583">
    <property type="entry name" value="Chitinase_II/V-like_cat"/>
</dbReference>
<sequence>MSILCTGGCILGVRSPAGADIALASKPQAMPDRQIFFDPERKRWKRLRRFLDAAAVVSTLVLAGFIFNVLRNQRLPELLLPIPRHNYRALPDQSNLLRIKNQRLEHRKTKRKPSDVTLNTGEGLRAAYYVQDDAASYSSFKEHVHQIDMLFPQWLHVDSPNGTLMMMSGDNLREFPVIQGTTIHDPDYLNKIKHVIQTAREETEVYPAINNYNPHTQDWDTGVGDVLNDPDKSARFLDQLMRFLAAYPAYRGLSFDIESIPDKDDPAYLSFIQALYAQMHTRNLRLWVNVAASASNNDLETIAANSDGIVLMNYDQHQTTSDPGPIAAESWFVANLQRVLKIVPKKKLICGLGNYGYDWTLSIPNPKDRRHRKPQVLSTDDLSVSDAWERASDADADLDLDYDTLNPHFEYIDEDNNQRHVVWFLDGVTVLNEMRAARELGLQTFALWRLGKEDSSLWNVWDHPSDSASLQALGTVQPGHDVDTEGDGDILRITGLPQPGKRTVQVDDDEPDPRKKLIVDEHMDVYPRTYTVEQYGYHPNEVALTFDDSPDPTWTPKILDILKAKHVKGAFMAIGSEAAEHVGLMQRIVREGNEIGNHTWTHPDISEISNRQADLEINLTERLFESKLGVQPLYFRPPYDIDEEPDTDDEAAPAWRVQQKGFIIIGSKIDTDDWDEHPRKTPQEIIQSVFAQLETMKTKPQFRGSIILMHDGGGNRSVTVATLPLLIDALRAHGIQIVPVSALMGKATAQVMPPLTFWQRARTIPDSIAFSALGIIGNFIVLVFFVGDILMSARLVIVGLFAVIDRLFRPRRQATASYCPRVAVLIPAYNEEAVIVRTIRSVLNSDYKNLHVIVIDDGSQDRTAEVAMSAYAGEIAAGRVRVFTKRNEGKAAALNYALDRMDEGIFVGIDADTLVAADAISKLIPHFQDPAIGAIAGNAKVGNRVNLWTRWQALEYITSQNFERRALDLFHVITVVPGAIGAWRTAPVKAAGGYPLNTVAEDADLTMSLLEQGFKVDYEDRALAYTEAPINARGLMRQRFRWSFGTLQAVWKHRAAFVRNKAMGLFALPNILIFQMLLPLVSPFIDLLFAWGIVNYLINRHYHPEAASAASFEKLVVYFLGFLVIDFITSAAAFSLERRHPANKGDGWLLFHIWLQRFAYRQLFSVVLAKTLKRAIDGKPFNWDKIQRTAKMSKSTEILTEAAR</sequence>
<gene>
    <name evidence="7" type="ORF">SBA5_80041</name>
</gene>
<dbReference type="PROSITE" id="PS51910">
    <property type="entry name" value="GH18_2"/>
    <property type="match status" value="1"/>
</dbReference>
<dbReference type="InterPro" id="IPR002509">
    <property type="entry name" value="NODB_dom"/>
</dbReference>
<dbReference type="Proteomes" id="UP000239735">
    <property type="component" value="Unassembled WGS sequence"/>
</dbReference>
<dbReference type="GO" id="GO:0005975">
    <property type="term" value="P:carbohydrate metabolic process"/>
    <property type="evidence" value="ECO:0007669"/>
    <property type="project" value="InterPro"/>
</dbReference>
<dbReference type="SUPFAM" id="SSF51445">
    <property type="entry name" value="(Trans)glycosidases"/>
    <property type="match status" value="1"/>
</dbReference>
<comment type="similarity">
    <text evidence="1">Belongs to the glycosyltransferase 2 family.</text>
</comment>
<accession>A0A2N9M5D2</accession>
<keyword evidence="4" id="KW-1133">Transmembrane helix</keyword>
<dbReference type="Gene3D" id="3.20.20.80">
    <property type="entry name" value="Glycosidases"/>
    <property type="match status" value="1"/>
</dbReference>
<protein>
    <submittedName>
        <fullName evidence="7">Polysaccharide deacetylase domain protein/glycosyl transferase, group 2 family protein</fullName>
        <ecNumber evidence="7">2.4.1.-</ecNumber>
    </submittedName>
</protein>
<feature type="transmembrane region" description="Helical" evidence="4">
    <location>
        <begin position="1071"/>
        <end position="1098"/>
    </location>
</feature>
<dbReference type="Pfam" id="PF13641">
    <property type="entry name" value="Glyco_tranf_2_3"/>
    <property type="match status" value="1"/>
</dbReference>
<dbReference type="PANTHER" id="PTHR43630">
    <property type="entry name" value="POLY-BETA-1,6-N-ACETYL-D-GLUCOSAMINE SYNTHASE"/>
    <property type="match status" value="1"/>
</dbReference>
<keyword evidence="2 7" id="KW-0328">Glycosyltransferase</keyword>
<dbReference type="PANTHER" id="PTHR43630:SF1">
    <property type="entry name" value="POLY-BETA-1,6-N-ACETYL-D-GLUCOSAMINE SYNTHASE"/>
    <property type="match status" value="1"/>
</dbReference>
<evidence type="ECO:0000259" key="5">
    <source>
        <dbReference type="PROSITE" id="PS51677"/>
    </source>
</evidence>
<dbReference type="Gene3D" id="3.20.20.370">
    <property type="entry name" value="Glycoside hydrolase/deacetylase"/>
    <property type="match status" value="1"/>
</dbReference>
<organism evidence="7 8">
    <name type="scientific">Candidatus Sulfuritelmatomonas gaucii</name>
    <dbReference type="NCBI Taxonomy" id="2043161"/>
    <lineage>
        <taxon>Bacteria</taxon>
        <taxon>Pseudomonadati</taxon>
        <taxon>Acidobacteriota</taxon>
        <taxon>Terriglobia</taxon>
        <taxon>Terriglobales</taxon>
        <taxon>Acidobacteriaceae</taxon>
        <taxon>Candidatus Sulfuritelmatomonas</taxon>
    </lineage>
</organism>
<dbReference type="SUPFAM" id="SSF88713">
    <property type="entry name" value="Glycoside hydrolase/deacetylase"/>
    <property type="match status" value="1"/>
</dbReference>
<evidence type="ECO:0000256" key="2">
    <source>
        <dbReference type="ARBA" id="ARBA00022676"/>
    </source>
</evidence>
<dbReference type="CDD" id="cd06423">
    <property type="entry name" value="CESA_like"/>
    <property type="match status" value="1"/>
</dbReference>
<evidence type="ECO:0000259" key="6">
    <source>
        <dbReference type="PROSITE" id="PS51910"/>
    </source>
</evidence>
<keyword evidence="3 7" id="KW-0808">Transferase</keyword>
<evidence type="ECO:0000256" key="3">
    <source>
        <dbReference type="ARBA" id="ARBA00022679"/>
    </source>
</evidence>
<dbReference type="GO" id="GO:0016757">
    <property type="term" value="F:glycosyltransferase activity"/>
    <property type="evidence" value="ECO:0007669"/>
    <property type="project" value="UniProtKB-KW"/>
</dbReference>
<dbReference type="Pfam" id="PF01522">
    <property type="entry name" value="Polysacc_deac_1"/>
    <property type="match status" value="1"/>
</dbReference>
<evidence type="ECO:0000313" key="8">
    <source>
        <dbReference type="Proteomes" id="UP000239735"/>
    </source>
</evidence>
<dbReference type="InterPro" id="IPR011330">
    <property type="entry name" value="Glyco_hydro/deAcase_b/a-brl"/>
</dbReference>
<dbReference type="SMART" id="SM00636">
    <property type="entry name" value="Glyco_18"/>
    <property type="match status" value="1"/>
</dbReference>
<proteinExistence type="inferred from homology"/>
<keyword evidence="4" id="KW-0472">Membrane</keyword>
<dbReference type="Pfam" id="PF00704">
    <property type="entry name" value="Glyco_hydro_18"/>
    <property type="match status" value="1"/>
</dbReference>
<dbReference type="GO" id="GO:0008061">
    <property type="term" value="F:chitin binding"/>
    <property type="evidence" value="ECO:0007669"/>
    <property type="project" value="InterPro"/>
</dbReference>
<evidence type="ECO:0000256" key="4">
    <source>
        <dbReference type="SAM" id="Phobius"/>
    </source>
</evidence>
<feature type="transmembrane region" description="Helical" evidence="4">
    <location>
        <begin position="779"/>
        <end position="804"/>
    </location>
</feature>
<dbReference type="EMBL" id="OKRB01000141">
    <property type="protein sequence ID" value="SPE30672.1"/>
    <property type="molecule type" value="Genomic_DNA"/>
</dbReference>
<evidence type="ECO:0000313" key="7">
    <source>
        <dbReference type="EMBL" id="SPE30672.1"/>
    </source>
</evidence>
<dbReference type="InterPro" id="IPR029070">
    <property type="entry name" value="Chitinase_insertion_sf"/>
</dbReference>
<dbReference type="GO" id="GO:0016810">
    <property type="term" value="F:hydrolase activity, acting on carbon-nitrogen (but not peptide) bonds"/>
    <property type="evidence" value="ECO:0007669"/>
    <property type="project" value="InterPro"/>
</dbReference>
<feature type="domain" description="NodB homology" evidence="5">
    <location>
        <begin position="540"/>
        <end position="738"/>
    </location>
</feature>
<dbReference type="Gene3D" id="3.10.50.10">
    <property type="match status" value="1"/>
</dbReference>
<dbReference type="InterPro" id="IPR001223">
    <property type="entry name" value="Glyco_hydro18_cat"/>
</dbReference>
<dbReference type="Gene3D" id="3.90.550.10">
    <property type="entry name" value="Spore Coat Polysaccharide Biosynthesis Protein SpsA, Chain A"/>
    <property type="match status" value="1"/>
</dbReference>
<dbReference type="SUPFAM" id="SSF53448">
    <property type="entry name" value="Nucleotide-diphospho-sugar transferases"/>
    <property type="match status" value="1"/>
</dbReference>
<dbReference type="EC" id="2.4.1.-" evidence="7"/>